<protein>
    <recommendedName>
        <fullName evidence="2">ThuA-like domain-containing protein</fullName>
    </recommendedName>
</protein>
<dbReference type="Gene3D" id="3.40.50.880">
    <property type="match status" value="1"/>
</dbReference>
<accession>A0A381Z7M5</accession>
<evidence type="ECO:0000259" key="2">
    <source>
        <dbReference type="Pfam" id="PF06283"/>
    </source>
</evidence>
<feature type="domain" description="ThuA-like" evidence="2">
    <location>
        <begin position="26"/>
        <end position="192"/>
    </location>
</feature>
<feature type="compositionally biased region" description="Basic and acidic residues" evidence="1">
    <location>
        <begin position="210"/>
        <end position="223"/>
    </location>
</feature>
<dbReference type="EMBL" id="UINC01020272">
    <property type="protein sequence ID" value="SVA85285.1"/>
    <property type="molecule type" value="Genomic_DNA"/>
</dbReference>
<gene>
    <name evidence="3" type="ORF">METZ01_LOCUS138139</name>
</gene>
<dbReference type="InterPro" id="IPR029062">
    <property type="entry name" value="Class_I_gatase-like"/>
</dbReference>
<sequence>DSAFDGADAVLIYADGGGGHPAIQKNRAKLIDGLAKHGVGIGCAHYGVEVPRGDPGKYMQDWIGGYYEHAFSVNPMWAPDFNKFPNHPITRGVKPFKVVDEWYFNMRFRKDGVGKITPLLVAIPSDKVRNGPYVWPKGPYKHVQADKGRPETMMWAYERKDGGRGFGFTGGHKHVNWGNDNYRKAVLNGLLWIAKAKVPKNGIKSSVSTEELKQNLDPKGKRK</sequence>
<organism evidence="3">
    <name type="scientific">marine metagenome</name>
    <dbReference type="NCBI Taxonomy" id="408172"/>
    <lineage>
        <taxon>unclassified sequences</taxon>
        <taxon>metagenomes</taxon>
        <taxon>ecological metagenomes</taxon>
    </lineage>
</organism>
<feature type="region of interest" description="Disordered" evidence="1">
    <location>
        <begin position="203"/>
        <end position="223"/>
    </location>
</feature>
<dbReference type="AlphaFoldDB" id="A0A381Z7M5"/>
<feature type="non-terminal residue" evidence="3">
    <location>
        <position position="1"/>
    </location>
</feature>
<dbReference type="InterPro" id="IPR029010">
    <property type="entry name" value="ThuA-like"/>
</dbReference>
<reference evidence="3" key="1">
    <citation type="submission" date="2018-05" db="EMBL/GenBank/DDBJ databases">
        <authorList>
            <person name="Lanie J.A."/>
            <person name="Ng W.-L."/>
            <person name="Kazmierczak K.M."/>
            <person name="Andrzejewski T.M."/>
            <person name="Davidsen T.M."/>
            <person name="Wayne K.J."/>
            <person name="Tettelin H."/>
            <person name="Glass J.I."/>
            <person name="Rusch D."/>
            <person name="Podicherti R."/>
            <person name="Tsui H.-C.T."/>
            <person name="Winkler M.E."/>
        </authorList>
    </citation>
    <scope>NUCLEOTIDE SEQUENCE</scope>
</reference>
<name>A0A381Z7M5_9ZZZZ</name>
<dbReference type="SUPFAM" id="SSF52317">
    <property type="entry name" value="Class I glutamine amidotransferase-like"/>
    <property type="match status" value="1"/>
</dbReference>
<proteinExistence type="predicted"/>
<evidence type="ECO:0000313" key="3">
    <source>
        <dbReference type="EMBL" id="SVA85285.1"/>
    </source>
</evidence>
<dbReference type="Pfam" id="PF06283">
    <property type="entry name" value="ThuA"/>
    <property type="match status" value="1"/>
</dbReference>
<evidence type="ECO:0000256" key="1">
    <source>
        <dbReference type="SAM" id="MobiDB-lite"/>
    </source>
</evidence>